<evidence type="ECO:0000313" key="2">
    <source>
        <dbReference type="EMBL" id="VDM53116.1"/>
    </source>
</evidence>
<reference evidence="2 3" key="2">
    <citation type="submission" date="2018-11" db="EMBL/GenBank/DDBJ databases">
        <authorList>
            <consortium name="Pathogen Informatics"/>
        </authorList>
    </citation>
    <scope>NUCLEOTIDE SEQUENCE [LARGE SCALE GENOMIC DNA]</scope>
    <source>
        <strain evidence="2 3">Costa Rica</strain>
    </source>
</reference>
<proteinExistence type="predicted"/>
<dbReference type="OrthoDB" id="5826649at2759"/>
<feature type="compositionally biased region" description="Low complexity" evidence="1">
    <location>
        <begin position="199"/>
        <end position="214"/>
    </location>
</feature>
<dbReference type="WBParaSite" id="ACOC_0000153001-mRNA-1">
    <property type="protein sequence ID" value="ACOC_0000153001-mRNA-1"/>
    <property type="gene ID" value="ACOC_0000153001"/>
</dbReference>
<dbReference type="EMBL" id="UYYA01000233">
    <property type="protein sequence ID" value="VDM53116.1"/>
    <property type="molecule type" value="Genomic_DNA"/>
</dbReference>
<keyword evidence="3" id="KW-1185">Reference proteome</keyword>
<feature type="region of interest" description="Disordered" evidence="1">
    <location>
        <begin position="197"/>
        <end position="245"/>
    </location>
</feature>
<sequence length="265" mass="29903">MARPVETNGRHPRAAAAPRPIDLQCGESSLARRRLSYNVLVSVQHGRETDIVVQISNTSDQESCMEFVCGAIVLFEKSFGSENKAAMQKVLKEAVDNFGPDSVNEKIECMFPVYSMLRKYCKSSFVHEVFERLYDKDSYRRCAMFYVEWSRSHPDFGKKLVASLDFTLEDYDLGDDACVNSKSLEVLKREDNENNIKNSLSEEVGPSSSSISPVKRLTPSPTLSDNWTDHDGPMDEKNCKVDSTRMQTSPKMAIYTLGGRVRKQS</sequence>
<dbReference type="Proteomes" id="UP000267027">
    <property type="component" value="Unassembled WGS sequence"/>
</dbReference>
<feature type="compositionally biased region" description="Basic and acidic residues" evidence="1">
    <location>
        <begin position="227"/>
        <end position="243"/>
    </location>
</feature>
<evidence type="ECO:0000256" key="1">
    <source>
        <dbReference type="SAM" id="MobiDB-lite"/>
    </source>
</evidence>
<gene>
    <name evidence="2" type="ORF">ACOC_LOCUS1531</name>
</gene>
<organism evidence="4">
    <name type="scientific">Angiostrongylus costaricensis</name>
    <name type="common">Nematode worm</name>
    <dbReference type="NCBI Taxonomy" id="334426"/>
    <lineage>
        <taxon>Eukaryota</taxon>
        <taxon>Metazoa</taxon>
        <taxon>Ecdysozoa</taxon>
        <taxon>Nematoda</taxon>
        <taxon>Chromadorea</taxon>
        <taxon>Rhabditida</taxon>
        <taxon>Rhabditina</taxon>
        <taxon>Rhabditomorpha</taxon>
        <taxon>Strongyloidea</taxon>
        <taxon>Metastrongylidae</taxon>
        <taxon>Angiostrongylus</taxon>
    </lineage>
</organism>
<reference evidence="4" key="1">
    <citation type="submission" date="2016-04" db="UniProtKB">
        <authorList>
            <consortium name="WormBaseParasite"/>
        </authorList>
    </citation>
    <scope>IDENTIFICATION</scope>
</reference>
<protein>
    <submittedName>
        <fullName evidence="4">BUB1 N-terminal domain-containing protein</fullName>
    </submittedName>
</protein>
<evidence type="ECO:0000313" key="4">
    <source>
        <dbReference type="WBParaSite" id="ACOC_0000153001-mRNA-1"/>
    </source>
</evidence>
<name>A0A158PE51_ANGCS</name>
<accession>A0A158PE51</accession>
<evidence type="ECO:0000313" key="3">
    <source>
        <dbReference type="Proteomes" id="UP000267027"/>
    </source>
</evidence>
<dbReference type="AlphaFoldDB" id="A0A158PE51"/>